<evidence type="ECO:0000259" key="9">
    <source>
        <dbReference type="PROSITE" id="PS50067"/>
    </source>
</evidence>
<dbReference type="PROSITE" id="PS50067">
    <property type="entry name" value="KINESIN_MOTOR_2"/>
    <property type="match status" value="1"/>
</dbReference>
<evidence type="ECO:0000256" key="8">
    <source>
        <dbReference type="SAM" id="MobiDB-lite"/>
    </source>
</evidence>
<dbReference type="AlphaFoldDB" id="A0A813IZ09"/>
<evidence type="ECO:0000313" key="11">
    <source>
        <dbReference type="Proteomes" id="UP000626109"/>
    </source>
</evidence>
<keyword evidence="3 6" id="KW-0547">Nucleotide-binding</keyword>
<dbReference type="EMBL" id="CAJNNW010018061">
    <property type="protein sequence ID" value="CAE8662301.1"/>
    <property type="molecule type" value="Genomic_DNA"/>
</dbReference>
<evidence type="ECO:0000256" key="3">
    <source>
        <dbReference type="ARBA" id="ARBA00022741"/>
    </source>
</evidence>
<evidence type="ECO:0000256" key="5">
    <source>
        <dbReference type="ARBA" id="ARBA00023054"/>
    </source>
</evidence>
<evidence type="ECO:0000256" key="2">
    <source>
        <dbReference type="ARBA" id="ARBA00022490"/>
    </source>
</evidence>
<keyword evidence="4 6" id="KW-0067">ATP-binding</keyword>
<dbReference type="CDD" id="cd00106">
    <property type="entry name" value="KISc"/>
    <property type="match status" value="1"/>
</dbReference>
<evidence type="ECO:0000256" key="7">
    <source>
        <dbReference type="SAM" id="Coils"/>
    </source>
</evidence>
<dbReference type="InterPro" id="IPR001752">
    <property type="entry name" value="Kinesin_motor_dom"/>
</dbReference>
<proteinExistence type="inferred from homology"/>
<dbReference type="GO" id="GO:0003777">
    <property type="term" value="F:microtubule motor activity"/>
    <property type="evidence" value="ECO:0007669"/>
    <property type="project" value="InterPro"/>
</dbReference>
<feature type="coiled-coil region" evidence="7">
    <location>
        <begin position="539"/>
        <end position="611"/>
    </location>
</feature>
<feature type="region of interest" description="Disordered" evidence="8">
    <location>
        <begin position="163"/>
        <end position="214"/>
    </location>
</feature>
<dbReference type="Gene3D" id="3.40.850.10">
    <property type="entry name" value="Kinesin motor domain"/>
    <property type="match status" value="1"/>
</dbReference>
<dbReference type="GO" id="GO:0005737">
    <property type="term" value="C:cytoplasm"/>
    <property type="evidence" value="ECO:0007669"/>
    <property type="project" value="UniProtKB-SubCell"/>
</dbReference>
<dbReference type="PANTHER" id="PTHR47969">
    <property type="entry name" value="CHROMOSOME-ASSOCIATED KINESIN KIF4A-RELATED"/>
    <property type="match status" value="1"/>
</dbReference>
<evidence type="ECO:0000313" key="10">
    <source>
        <dbReference type="EMBL" id="CAE8662301.1"/>
    </source>
</evidence>
<keyword evidence="6" id="KW-0505">Motor protein</keyword>
<protein>
    <recommendedName>
        <fullName evidence="9">Kinesin motor domain-containing protein</fullName>
    </recommendedName>
</protein>
<comment type="similarity">
    <text evidence="6">Belongs to the TRAFAC class myosin-kinesin ATPase superfamily. Kinesin family.</text>
</comment>
<accession>A0A813IZ09</accession>
<dbReference type="GO" id="GO:0005875">
    <property type="term" value="C:microtubule associated complex"/>
    <property type="evidence" value="ECO:0007669"/>
    <property type="project" value="TreeGrafter"/>
</dbReference>
<dbReference type="SUPFAM" id="SSF52540">
    <property type="entry name" value="P-loop containing nucleoside triphosphate hydrolases"/>
    <property type="match status" value="1"/>
</dbReference>
<dbReference type="GO" id="GO:0008017">
    <property type="term" value="F:microtubule binding"/>
    <property type="evidence" value="ECO:0007669"/>
    <property type="project" value="InterPro"/>
</dbReference>
<dbReference type="SMART" id="SM00129">
    <property type="entry name" value="KISc"/>
    <property type="match status" value="1"/>
</dbReference>
<keyword evidence="5 7" id="KW-0175">Coiled coil</keyword>
<dbReference type="Pfam" id="PF00225">
    <property type="entry name" value="Kinesin"/>
    <property type="match status" value="2"/>
</dbReference>
<dbReference type="InterPro" id="IPR027640">
    <property type="entry name" value="Kinesin-like_fam"/>
</dbReference>
<name>A0A813IZ09_POLGL</name>
<evidence type="ECO:0000256" key="1">
    <source>
        <dbReference type="ARBA" id="ARBA00004496"/>
    </source>
</evidence>
<comment type="subcellular location">
    <subcellularLocation>
        <location evidence="1">Cytoplasm</location>
    </subcellularLocation>
</comment>
<evidence type="ECO:0000256" key="6">
    <source>
        <dbReference type="PROSITE-ProRule" id="PRU00283"/>
    </source>
</evidence>
<dbReference type="InterPro" id="IPR027417">
    <property type="entry name" value="P-loop_NTPase"/>
</dbReference>
<feature type="non-terminal residue" evidence="10">
    <location>
        <position position="731"/>
    </location>
</feature>
<sequence length="731" mass="78598">MAGGSSPSAGSCAVAFGVRAFVRLRPPAEKQEIDIIEFSATRPRVITIKDPLSSGRREHSYEFSGVFDKDVTQEKVFAPVAGPVVDGALLGRSGCVMAYGQTGSGKTYSIFGEGNGDDRGLLPRAMERLFHGVAERERTLGTAAATITVSFLEVYMDQVRDLGFDPSPADESASEGEDVAEDEAGRRASRARTTSSGSLPEKPPGNRGSDADAARLPMKQRSATTALAFTAGKLAGSNAAGQYRPPRGLEVRETPDGTVHVQGLAKLPAKDLDEVRRILDMGQARRATATTAVNVQSSRSHTVFTVYLPSLDKDESCISLSFVDLAGSERLAKSKAEGQRFHEALAINSSLTALGKVVLALASDPKTVKHIPYRDSKLTRILSPSLGGGTQVSLLATIHPQIEDYEESLNTLSFADRCKNVARQPQVSYISVQGNQKKTISDLQATVAELKDQLQRVQASSLGGDSGVGQSGLRKPLDSVDLAIAEALAGATLPGLSPDRKRASLMGTGGTLGASMGGIGANAATAQGQKGMSPDILALMQIQAERDRQAKNKEKYDERIKAFESQRSKADSTQSGRVAEVSELEARRAVLEKQLQEIQAVARDHAQAKAKSHGRDVEGMKDSLEGNDGTLFRIHQGLERGRLAAGRKQMELEERGQQLEEKRVGTVLQLKERHAVELEELKAEVRARLDAKEARNLKLAEEAIASQAREEELNTQIEDEMSSLYSLVFQL</sequence>
<dbReference type="InterPro" id="IPR036961">
    <property type="entry name" value="Kinesin_motor_dom_sf"/>
</dbReference>
<dbReference type="GO" id="GO:0007018">
    <property type="term" value="P:microtubule-based movement"/>
    <property type="evidence" value="ECO:0007669"/>
    <property type="project" value="InterPro"/>
</dbReference>
<feature type="compositionally biased region" description="Acidic residues" evidence="8">
    <location>
        <begin position="172"/>
        <end position="182"/>
    </location>
</feature>
<dbReference type="PRINTS" id="PR00380">
    <property type="entry name" value="KINESINHEAVY"/>
</dbReference>
<gene>
    <name evidence="10" type="ORF">PGLA2088_LOCUS14817</name>
</gene>
<organism evidence="10 11">
    <name type="scientific">Polarella glacialis</name>
    <name type="common">Dinoflagellate</name>
    <dbReference type="NCBI Taxonomy" id="89957"/>
    <lineage>
        <taxon>Eukaryota</taxon>
        <taxon>Sar</taxon>
        <taxon>Alveolata</taxon>
        <taxon>Dinophyceae</taxon>
        <taxon>Suessiales</taxon>
        <taxon>Suessiaceae</taxon>
        <taxon>Polarella</taxon>
    </lineage>
</organism>
<dbReference type="GO" id="GO:0051231">
    <property type="term" value="P:spindle elongation"/>
    <property type="evidence" value="ECO:0007669"/>
    <property type="project" value="TreeGrafter"/>
</dbReference>
<evidence type="ECO:0000256" key="4">
    <source>
        <dbReference type="ARBA" id="ARBA00022840"/>
    </source>
</evidence>
<dbReference type="GO" id="GO:0007052">
    <property type="term" value="P:mitotic spindle organization"/>
    <property type="evidence" value="ECO:0007669"/>
    <property type="project" value="TreeGrafter"/>
</dbReference>
<keyword evidence="2" id="KW-0963">Cytoplasm</keyword>
<feature type="coiled-coil region" evidence="7">
    <location>
        <begin position="668"/>
        <end position="702"/>
    </location>
</feature>
<reference evidence="10" key="1">
    <citation type="submission" date="2021-02" db="EMBL/GenBank/DDBJ databases">
        <authorList>
            <person name="Dougan E. K."/>
            <person name="Rhodes N."/>
            <person name="Thang M."/>
            <person name="Chan C."/>
        </authorList>
    </citation>
    <scope>NUCLEOTIDE SEQUENCE</scope>
</reference>
<feature type="domain" description="Kinesin motor" evidence="9">
    <location>
        <begin position="17"/>
        <end position="421"/>
    </location>
</feature>
<feature type="binding site" evidence="6">
    <location>
        <begin position="100"/>
        <end position="107"/>
    </location>
    <ligand>
        <name>ATP</name>
        <dbReference type="ChEBI" id="CHEBI:30616"/>
    </ligand>
</feature>
<dbReference type="Proteomes" id="UP000626109">
    <property type="component" value="Unassembled WGS sequence"/>
</dbReference>
<dbReference type="PANTHER" id="PTHR47969:SF15">
    <property type="entry name" value="CHROMOSOME-ASSOCIATED KINESIN KIF4A-RELATED"/>
    <property type="match status" value="1"/>
</dbReference>
<dbReference type="GO" id="GO:0005524">
    <property type="term" value="F:ATP binding"/>
    <property type="evidence" value="ECO:0007669"/>
    <property type="project" value="UniProtKB-UniRule"/>
</dbReference>
<comment type="caution">
    <text evidence="10">The sequence shown here is derived from an EMBL/GenBank/DDBJ whole genome shotgun (WGS) entry which is preliminary data.</text>
</comment>